<protein>
    <submittedName>
        <fullName evidence="3">DUF4350 domain-containing protein</fullName>
    </submittedName>
</protein>
<reference evidence="3 4" key="1">
    <citation type="submission" date="2022-10" db="EMBL/GenBank/DDBJ databases">
        <title>Xanthomonas sp. H13-6.</title>
        <authorList>
            <person name="Liu X."/>
            <person name="Deng Z."/>
            <person name="Jiang Y."/>
            <person name="Yu T."/>
            <person name="Ai J."/>
        </authorList>
    </citation>
    <scope>NUCLEOTIDE SEQUENCE [LARGE SCALE GENOMIC DNA]</scope>
    <source>
        <strain evidence="3 4">H13-6</strain>
    </source>
</reference>
<feature type="region of interest" description="Disordered" evidence="1">
    <location>
        <begin position="177"/>
        <end position="206"/>
    </location>
</feature>
<evidence type="ECO:0000259" key="2">
    <source>
        <dbReference type="Pfam" id="PF14258"/>
    </source>
</evidence>
<sequence>MSARWRNALIAALVLLVVAGMAAWFLHTHERVEDQVPLPPHGEAVYNPLYALRQALRTDDVPAESRQRLNLAAMQLQPGDTVVLLQDPRLLSAAETTRLLEWVERGGHLVVRTPPPGPDPQHGDGNLLQRLGVDLSENLRTCLPLHIPGEDSHSEFCYGRGFRLEPGVVAELQWGTSATTTPGDADTDADADADEADDADDADATDQVRRRLEAQRRGNGLGHVRLRHGEGRVDVLADLDFLLNNGNELRSRPSLPGLGRLLAGDDSGGLRDRPHRVLARHVLAPNYGQGTVHLIYAAQMPSLWHTVLRQGWPAWLPLLLALLAWLWARSQRFGPLLPSPREERRSLLEHVRASGEHLLRYGKSPLLYEAVRRAFLARLQRRAPMAAALSGDAQVHAIAERLQWPHSRVREALQAPVSNDVAGLRDRIRLLIQMRNLL</sequence>
<feature type="domain" description="DUF4350" evidence="2">
    <location>
        <begin position="47"/>
        <end position="246"/>
    </location>
</feature>
<dbReference type="InterPro" id="IPR025646">
    <property type="entry name" value="DUF4350"/>
</dbReference>
<dbReference type="CDD" id="cd03143">
    <property type="entry name" value="A4_beta-galactosidase_middle_domain"/>
    <property type="match status" value="1"/>
</dbReference>
<evidence type="ECO:0000256" key="1">
    <source>
        <dbReference type="SAM" id="MobiDB-lite"/>
    </source>
</evidence>
<accession>A0ABT3JYI1</accession>
<dbReference type="RefSeq" id="WP_265128542.1">
    <property type="nucleotide sequence ID" value="NZ_JAPCHY010000012.1"/>
</dbReference>
<feature type="compositionally biased region" description="Acidic residues" evidence="1">
    <location>
        <begin position="185"/>
        <end position="204"/>
    </location>
</feature>
<keyword evidence="4" id="KW-1185">Reference proteome</keyword>
<dbReference type="EMBL" id="JAPCHY010000012">
    <property type="protein sequence ID" value="MCW4473553.1"/>
    <property type="molecule type" value="Genomic_DNA"/>
</dbReference>
<comment type="caution">
    <text evidence="3">The sequence shown here is derived from an EMBL/GenBank/DDBJ whole genome shotgun (WGS) entry which is preliminary data.</text>
</comment>
<dbReference type="Proteomes" id="UP001209922">
    <property type="component" value="Unassembled WGS sequence"/>
</dbReference>
<proteinExistence type="predicted"/>
<gene>
    <name evidence="3" type="ORF">OK345_13700</name>
</gene>
<evidence type="ECO:0000313" key="3">
    <source>
        <dbReference type="EMBL" id="MCW4473553.1"/>
    </source>
</evidence>
<organism evidence="3 4">
    <name type="scientific">Xanthomonas chitinilytica</name>
    <dbReference type="NCBI Taxonomy" id="2989819"/>
    <lineage>
        <taxon>Bacteria</taxon>
        <taxon>Pseudomonadati</taxon>
        <taxon>Pseudomonadota</taxon>
        <taxon>Gammaproteobacteria</taxon>
        <taxon>Lysobacterales</taxon>
        <taxon>Lysobacteraceae</taxon>
        <taxon>Xanthomonas</taxon>
    </lineage>
</organism>
<evidence type="ECO:0000313" key="4">
    <source>
        <dbReference type="Proteomes" id="UP001209922"/>
    </source>
</evidence>
<dbReference type="Pfam" id="PF14258">
    <property type="entry name" value="DUF4350"/>
    <property type="match status" value="1"/>
</dbReference>
<name>A0ABT3JYI1_9XANT</name>